<keyword evidence="6" id="KW-1185">Reference proteome</keyword>
<protein>
    <recommendedName>
        <fullName evidence="4">PCI domain-containing protein</fullName>
    </recommendedName>
</protein>
<dbReference type="Pfam" id="PF01399">
    <property type="entry name" value="PCI"/>
    <property type="match status" value="1"/>
</dbReference>
<dbReference type="InterPro" id="IPR036390">
    <property type="entry name" value="WH_DNA-bd_sf"/>
</dbReference>
<comment type="caution">
    <text evidence="5">The sequence shown here is derived from an EMBL/GenBank/DDBJ whole genome shotgun (WGS) entry which is preliminary data.</text>
</comment>
<dbReference type="AlphaFoldDB" id="A0A835JIJ6"/>
<dbReference type="EMBL" id="JADGMS010000013">
    <property type="protein sequence ID" value="KAF9669946.1"/>
    <property type="molecule type" value="Genomic_DNA"/>
</dbReference>
<name>A0A835JIJ6_9ROSI</name>
<comment type="similarity">
    <text evidence="1">Belongs to the proteasome subunit S9 family.</text>
</comment>
<feature type="region of interest" description="Disordered" evidence="3">
    <location>
        <begin position="1"/>
        <end position="34"/>
    </location>
</feature>
<dbReference type="Gene3D" id="1.25.40.570">
    <property type="match status" value="1"/>
</dbReference>
<accession>A0A835JIJ6</accession>
<dbReference type="SMART" id="SM00088">
    <property type="entry name" value="PINT"/>
    <property type="match status" value="1"/>
</dbReference>
<reference evidence="5 6" key="1">
    <citation type="submission" date="2020-10" db="EMBL/GenBank/DDBJ databases">
        <title>Plant Genome Project.</title>
        <authorList>
            <person name="Zhang R.-G."/>
        </authorList>
    </citation>
    <scope>NUCLEOTIDE SEQUENCE [LARGE SCALE GENOMIC DNA]</scope>
    <source>
        <strain evidence="5">FAFU-HL-1</strain>
        <tissue evidence="5">Leaf</tissue>
    </source>
</reference>
<gene>
    <name evidence="5" type="ORF">SADUNF_Sadunf13G0017500</name>
</gene>
<dbReference type="SMART" id="SM00753">
    <property type="entry name" value="PAM"/>
    <property type="match status" value="1"/>
</dbReference>
<feature type="domain" description="PCI" evidence="4">
    <location>
        <begin position="258"/>
        <end position="426"/>
    </location>
</feature>
<dbReference type="InterPro" id="IPR040773">
    <property type="entry name" value="Rpn6_N"/>
</dbReference>
<dbReference type="InterPro" id="IPR000717">
    <property type="entry name" value="PCI_dom"/>
</dbReference>
<sequence length="582" mass="65310">MMANLGFSASESEDDGEFGVRGEKKFSASESEDDGEFGDFNHGCLFISYLEKPFAMPIPASSGAWKQRARIATSMHLCAKKAEAKPLQLSNSTCRSMYDDTDNSSAIKCHGDDSVGRKSMDFVTGKPGRGASKPAKTVRVVIDAVAKIPGTSDLQISLCKEMVQWTRAEKRTFLRQRVEARLAALLMENREYSEALNLLSGLIKEVRRLDDKLLLVDIDLLESKLHFSLRNLPKAKAALAQQGTIDLQSGILHAEEKDYKTAYSYFFEAFEAFNALEDPRAVFSLKYMLLCKIMVSQADDVAGIISSKAGLQYVGPELDAMKAVADAHAKRSLKLFETALRDFKAQLEEDPIVHRHLSSLYDTLLEQNLCRLIEPFSRVEIAHIADLIELPVDHVEKKLSQMILDKKFAGTLDQGAGCLVIFDDPKTDAIYPATLETISNVGKVVDSLYPKYIVIIDKHFFDRNLHSKLNFQGDLDSRRNLHIVSVFGCHCSHGKRQDVELPREKTYFALAENRIEVVQYKIDINLQMNVEGDEQRTVSEADCSSLQVLKMARFDFHLLMDGTTSKLADCIRQRKRRCSSHS</sequence>
<dbReference type="OrthoDB" id="1418352at2759"/>
<dbReference type="Pfam" id="PF18055">
    <property type="entry name" value="RPN6_N"/>
    <property type="match status" value="1"/>
</dbReference>
<dbReference type="Pfam" id="PF18503">
    <property type="entry name" value="RPN6_C_helix"/>
    <property type="match status" value="1"/>
</dbReference>
<feature type="compositionally biased region" description="Basic and acidic residues" evidence="3">
    <location>
        <begin position="18"/>
        <end position="27"/>
    </location>
</feature>
<dbReference type="GO" id="GO:0000502">
    <property type="term" value="C:proteasome complex"/>
    <property type="evidence" value="ECO:0007669"/>
    <property type="project" value="UniProtKB-KW"/>
</dbReference>
<organism evidence="5 6">
    <name type="scientific">Salix dunnii</name>
    <dbReference type="NCBI Taxonomy" id="1413687"/>
    <lineage>
        <taxon>Eukaryota</taxon>
        <taxon>Viridiplantae</taxon>
        <taxon>Streptophyta</taxon>
        <taxon>Embryophyta</taxon>
        <taxon>Tracheophyta</taxon>
        <taxon>Spermatophyta</taxon>
        <taxon>Magnoliopsida</taxon>
        <taxon>eudicotyledons</taxon>
        <taxon>Gunneridae</taxon>
        <taxon>Pentapetalae</taxon>
        <taxon>rosids</taxon>
        <taxon>fabids</taxon>
        <taxon>Malpighiales</taxon>
        <taxon>Salicaceae</taxon>
        <taxon>Saliceae</taxon>
        <taxon>Salix</taxon>
    </lineage>
</organism>
<evidence type="ECO:0000256" key="2">
    <source>
        <dbReference type="ARBA" id="ARBA00022942"/>
    </source>
</evidence>
<dbReference type="InterPro" id="IPR050871">
    <property type="entry name" value="26S_Proteasome/COP9_Components"/>
</dbReference>
<evidence type="ECO:0000313" key="6">
    <source>
        <dbReference type="Proteomes" id="UP000657918"/>
    </source>
</evidence>
<dbReference type="SUPFAM" id="SSF46785">
    <property type="entry name" value="Winged helix' DNA-binding domain"/>
    <property type="match status" value="1"/>
</dbReference>
<evidence type="ECO:0000256" key="3">
    <source>
        <dbReference type="SAM" id="MobiDB-lite"/>
    </source>
</evidence>
<dbReference type="GO" id="GO:0030163">
    <property type="term" value="P:protein catabolic process"/>
    <property type="evidence" value="ECO:0007669"/>
    <property type="project" value="UniProtKB-ARBA"/>
</dbReference>
<dbReference type="Proteomes" id="UP000657918">
    <property type="component" value="Unassembled WGS sequence"/>
</dbReference>
<keyword evidence="2" id="KW-0647">Proteasome</keyword>
<dbReference type="InterPro" id="IPR040780">
    <property type="entry name" value="Rpn6_C_helix"/>
</dbReference>
<dbReference type="FunFam" id="1.25.40.570:FF:000007">
    <property type="entry name" value="26S proteasome non-ATPase regulatory subunit 11"/>
    <property type="match status" value="1"/>
</dbReference>
<proteinExistence type="inferred from homology"/>
<evidence type="ECO:0000259" key="4">
    <source>
        <dbReference type="PROSITE" id="PS50250"/>
    </source>
</evidence>
<evidence type="ECO:0000313" key="5">
    <source>
        <dbReference type="EMBL" id="KAF9669946.1"/>
    </source>
</evidence>
<dbReference type="PANTHER" id="PTHR10678">
    <property type="entry name" value="26S PROTEASOME NON-ATPASE REGULATORY SUBUNIT 11/COP9 SIGNALOSOME COMPLEX SUBUNIT 2"/>
    <property type="match status" value="1"/>
</dbReference>
<evidence type="ECO:0000256" key="1">
    <source>
        <dbReference type="ARBA" id="ARBA00007454"/>
    </source>
</evidence>
<dbReference type="PROSITE" id="PS50250">
    <property type="entry name" value="PCI"/>
    <property type="match status" value="1"/>
</dbReference>